<dbReference type="InterPro" id="IPR005790">
    <property type="entry name" value="DNA_polIII_delta"/>
</dbReference>
<comment type="catalytic activity">
    <reaction evidence="9">
        <text>DNA(n) + a 2'-deoxyribonucleoside 5'-triphosphate = DNA(n+1) + diphosphate</text>
        <dbReference type="Rhea" id="RHEA:22508"/>
        <dbReference type="Rhea" id="RHEA-COMP:17339"/>
        <dbReference type="Rhea" id="RHEA-COMP:17340"/>
        <dbReference type="ChEBI" id="CHEBI:33019"/>
        <dbReference type="ChEBI" id="CHEBI:61560"/>
        <dbReference type="ChEBI" id="CHEBI:173112"/>
        <dbReference type="EC" id="2.7.7.7"/>
    </reaction>
</comment>
<accession>A0A4D6YP33</accession>
<comment type="similarity">
    <text evidence="8">Belongs to the DNA polymerase HolA subunit family.</text>
</comment>
<dbReference type="GO" id="GO:0003887">
    <property type="term" value="F:DNA-directed DNA polymerase activity"/>
    <property type="evidence" value="ECO:0007669"/>
    <property type="project" value="UniProtKB-UniRule"/>
</dbReference>
<dbReference type="Pfam" id="PF06144">
    <property type="entry name" value="DNA_pol3_delta"/>
    <property type="match status" value="1"/>
</dbReference>
<feature type="domain" description="DNA polymerase III delta N-terminal" evidence="11">
    <location>
        <begin position="22"/>
        <end position="130"/>
    </location>
</feature>
<proteinExistence type="inferred from homology"/>
<dbReference type="GO" id="GO:0003677">
    <property type="term" value="F:DNA binding"/>
    <property type="evidence" value="ECO:0007669"/>
    <property type="project" value="InterPro"/>
</dbReference>
<dbReference type="PANTHER" id="PTHR34388:SF1">
    <property type="entry name" value="DNA POLYMERASE III SUBUNIT DELTA"/>
    <property type="match status" value="1"/>
</dbReference>
<reference evidence="13 14" key="2">
    <citation type="submission" date="2019-05" db="EMBL/GenBank/DDBJ databases">
        <title>Genome evolution of the obligate endosymbiont Buchnera aphidicola.</title>
        <authorList>
            <person name="Moran N.A."/>
        </authorList>
    </citation>
    <scope>NUCLEOTIDE SEQUENCE [LARGE SCALE GENOMIC DNA]</scope>
    <source>
        <strain evidence="13 14">Tca</strain>
    </source>
</reference>
<dbReference type="SUPFAM" id="SSF52540">
    <property type="entry name" value="P-loop containing nucleoside triphosphate hydrolases"/>
    <property type="match status" value="1"/>
</dbReference>
<evidence type="ECO:0000313" key="13">
    <source>
        <dbReference type="EMBL" id="QCI26865.1"/>
    </source>
</evidence>
<dbReference type="Gene3D" id="1.20.272.10">
    <property type="match status" value="1"/>
</dbReference>
<organism evidence="13 14">
    <name type="scientific">Buchnera aphidicola</name>
    <name type="common">Thelaxes californica</name>
    <dbReference type="NCBI Taxonomy" id="1315998"/>
    <lineage>
        <taxon>Bacteria</taxon>
        <taxon>Pseudomonadati</taxon>
        <taxon>Pseudomonadota</taxon>
        <taxon>Gammaproteobacteria</taxon>
        <taxon>Enterobacterales</taxon>
        <taxon>Erwiniaceae</taxon>
        <taxon>Buchnera</taxon>
    </lineage>
</organism>
<dbReference type="Gene3D" id="1.10.8.60">
    <property type="match status" value="1"/>
</dbReference>
<keyword evidence="14" id="KW-1185">Reference proteome</keyword>
<keyword evidence="5" id="KW-0235">DNA replication</keyword>
<dbReference type="AlphaFoldDB" id="A0A4D6YP33"/>
<dbReference type="InterPro" id="IPR027417">
    <property type="entry name" value="P-loop_NTPase"/>
</dbReference>
<keyword evidence="3 13" id="KW-0808">Transferase</keyword>
<evidence type="ECO:0000313" key="14">
    <source>
        <dbReference type="Proteomes" id="UP000298782"/>
    </source>
</evidence>
<dbReference type="EMBL" id="CP034852">
    <property type="protein sequence ID" value="QCI26865.1"/>
    <property type="molecule type" value="Genomic_DNA"/>
</dbReference>
<dbReference type="GO" id="GO:0006261">
    <property type="term" value="P:DNA-templated DNA replication"/>
    <property type="evidence" value="ECO:0007669"/>
    <property type="project" value="TreeGrafter"/>
</dbReference>
<evidence type="ECO:0000256" key="8">
    <source>
        <dbReference type="ARBA" id="ARBA00034754"/>
    </source>
</evidence>
<dbReference type="InterPro" id="IPR010372">
    <property type="entry name" value="DNA_pol3_delta_N"/>
</dbReference>
<evidence type="ECO:0000256" key="7">
    <source>
        <dbReference type="ARBA" id="ARBA00026073"/>
    </source>
</evidence>
<dbReference type="Pfam" id="PF14840">
    <property type="entry name" value="DNA_pol3_delt_C"/>
    <property type="match status" value="1"/>
</dbReference>
<keyword evidence="4 13" id="KW-0548">Nucleotidyltransferase</keyword>
<keyword evidence="6" id="KW-0239">DNA-directed DNA polymerase</keyword>
<evidence type="ECO:0000259" key="12">
    <source>
        <dbReference type="Pfam" id="PF14840"/>
    </source>
</evidence>
<dbReference type="SUPFAM" id="SSF48019">
    <property type="entry name" value="post-AAA+ oligomerization domain-like"/>
    <property type="match status" value="1"/>
</dbReference>
<evidence type="ECO:0000256" key="2">
    <source>
        <dbReference type="ARBA" id="ARBA00017703"/>
    </source>
</evidence>
<dbReference type="Gene3D" id="3.40.50.300">
    <property type="entry name" value="P-loop containing nucleotide triphosphate hydrolases"/>
    <property type="match status" value="1"/>
</dbReference>
<evidence type="ECO:0000256" key="4">
    <source>
        <dbReference type="ARBA" id="ARBA00022695"/>
    </source>
</evidence>
<dbReference type="EC" id="2.7.7.7" evidence="1 10"/>
<evidence type="ECO:0000256" key="10">
    <source>
        <dbReference type="NCBIfam" id="TIGR01128"/>
    </source>
</evidence>
<evidence type="ECO:0000259" key="11">
    <source>
        <dbReference type="Pfam" id="PF06144"/>
    </source>
</evidence>
<dbReference type="Proteomes" id="UP000298782">
    <property type="component" value="Chromosome"/>
</dbReference>
<dbReference type="InterPro" id="IPR032780">
    <property type="entry name" value="DNA_pol3_delt_C"/>
</dbReference>
<feature type="domain" description="DNA polymerase III subunit delta C-terminal" evidence="12">
    <location>
        <begin position="217"/>
        <end position="326"/>
    </location>
</feature>
<evidence type="ECO:0000256" key="6">
    <source>
        <dbReference type="ARBA" id="ARBA00022932"/>
    </source>
</evidence>
<dbReference type="InterPro" id="IPR008921">
    <property type="entry name" value="DNA_pol3_clamp-load_cplx_C"/>
</dbReference>
<gene>
    <name evidence="13" type="primary">holA</name>
    <name evidence="13" type="ORF">D9V80_01735</name>
</gene>
<dbReference type="GO" id="GO:0009360">
    <property type="term" value="C:DNA polymerase III complex"/>
    <property type="evidence" value="ECO:0007669"/>
    <property type="project" value="UniProtKB-UniRule"/>
</dbReference>
<evidence type="ECO:0000256" key="1">
    <source>
        <dbReference type="ARBA" id="ARBA00012417"/>
    </source>
</evidence>
<dbReference type="RefSeq" id="WP_158353630.1">
    <property type="nucleotide sequence ID" value="NZ_CP034852.1"/>
</dbReference>
<comment type="subunit">
    <text evidence="7">DNA polymerase III contains a core (composed of alpha, epsilon and theta chains) that associates with a tau subunit. This core dimerizes to form the POLIII' complex. PolIII' associates with the gamma complex (composed of gamma, delta, delta', psi and chi chains) and with the beta chain to form the complete DNA polymerase III complex.</text>
</comment>
<protein>
    <recommendedName>
        <fullName evidence="2 10">DNA polymerase III subunit delta</fullName>
        <ecNumber evidence="1 10">2.7.7.7</ecNumber>
    </recommendedName>
</protein>
<dbReference type="PANTHER" id="PTHR34388">
    <property type="entry name" value="DNA POLYMERASE III SUBUNIT DELTA"/>
    <property type="match status" value="1"/>
</dbReference>
<sequence>MKCIFYEELENYYIEKKNVFCYFIIGNDTLLLQDSINFIVNTINKNKFFKKFEISIQKKQDYQLILKILQINDFFNQNKILFISFKSNCFDKKILKKIENIFPYLNEKVILITFFTKIDIKIKKIWSQYSKYKNIITIYCNTLNQKKILVWFNNKEKYNNVTFTQEAKEFLCNHFDNNFLFLRKEIEIILLLYQKKKNISLNDLKKNTTFNSQFTVFQWIDCLFLGNKKKSLKILNVLHQSKIHPLNIIRMLQKDIIILIEMQQQKNVNSTFLFQKTIWKSRHHLFFRLIKNNKINIFYKIIKILYIAEISEKKNNQYYTWIILQSIIYYIK</sequence>
<reference evidence="13 14" key="1">
    <citation type="submission" date="2018-12" db="EMBL/GenBank/DDBJ databases">
        <authorList>
            <person name="Chong R.A."/>
        </authorList>
    </citation>
    <scope>NUCLEOTIDE SEQUENCE [LARGE SCALE GENOMIC DNA]</scope>
    <source>
        <strain evidence="13 14">Tca</strain>
    </source>
</reference>
<evidence type="ECO:0000256" key="5">
    <source>
        <dbReference type="ARBA" id="ARBA00022705"/>
    </source>
</evidence>
<dbReference type="NCBIfam" id="TIGR01128">
    <property type="entry name" value="holA"/>
    <property type="match status" value="1"/>
</dbReference>
<name>A0A4D6YP33_9GAMM</name>
<evidence type="ECO:0000256" key="3">
    <source>
        <dbReference type="ARBA" id="ARBA00022679"/>
    </source>
</evidence>
<dbReference type="OrthoDB" id="9770982at2"/>
<evidence type="ECO:0000256" key="9">
    <source>
        <dbReference type="ARBA" id="ARBA00049244"/>
    </source>
</evidence>